<keyword evidence="5" id="KW-0863">Zinc-finger</keyword>
<keyword evidence="3" id="KW-0808">Transferase</keyword>
<evidence type="ECO:0000256" key="6">
    <source>
        <dbReference type="ARBA" id="ARBA00022786"/>
    </source>
</evidence>
<evidence type="ECO:0000256" key="5">
    <source>
        <dbReference type="ARBA" id="ARBA00022771"/>
    </source>
</evidence>
<evidence type="ECO:0000256" key="4">
    <source>
        <dbReference type="ARBA" id="ARBA00022723"/>
    </source>
</evidence>
<protein>
    <recommendedName>
        <fullName evidence="2">RING-type E3 ubiquitin transferase</fullName>
        <ecNumber evidence="2">2.3.2.27</ecNumber>
    </recommendedName>
</protein>
<dbReference type="RefSeq" id="XP_038984956.1">
    <property type="nucleotide sequence ID" value="XM_039129028.1"/>
</dbReference>
<dbReference type="GO" id="GO:0008270">
    <property type="term" value="F:zinc ion binding"/>
    <property type="evidence" value="ECO:0007669"/>
    <property type="project" value="UniProtKB-KW"/>
</dbReference>
<dbReference type="PANTHER" id="PTHR22937">
    <property type="entry name" value="E3 UBIQUITIN-PROTEIN LIGASE RNF165"/>
    <property type="match status" value="1"/>
</dbReference>
<keyword evidence="8" id="KW-1185">Reference proteome</keyword>
<evidence type="ECO:0000313" key="9">
    <source>
        <dbReference type="RefSeq" id="XP_038984956.1"/>
    </source>
</evidence>
<evidence type="ECO:0000256" key="7">
    <source>
        <dbReference type="ARBA" id="ARBA00022833"/>
    </source>
</evidence>
<reference evidence="8" key="1">
    <citation type="journal article" date="2019" name="Nat. Commun.">
        <title>Genome-wide association mapping of date palm fruit traits.</title>
        <authorList>
            <person name="Hazzouri K.M."/>
            <person name="Gros-Balthazard M."/>
            <person name="Flowers J.M."/>
            <person name="Copetti D."/>
            <person name="Lemansour A."/>
            <person name="Lebrun M."/>
            <person name="Masmoudi K."/>
            <person name="Ferrand S."/>
            <person name="Dhar M.I."/>
            <person name="Fresquez Z.A."/>
            <person name="Rosas U."/>
            <person name="Zhang J."/>
            <person name="Talag J."/>
            <person name="Lee S."/>
            <person name="Kudrna D."/>
            <person name="Powell R.F."/>
            <person name="Leitch I.J."/>
            <person name="Krueger R.R."/>
            <person name="Wing R.A."/>
            <person name="Amiri K.M.A."/>
            <person name="Purugganan M.D."/>
        </authorList>
    </citation>
    <scope>NUCLEOTIDE SEQUENCE [LARGE SCALE GENOMIC DNA]</scope>
    <source>
        <strain evidence="8">cv. Khalas</strain>
    </source>
</reference>
<dbReference type="AlphaFoldDB" id="A0A8B9AE13"/>
<dbReference type="GO" id="GO:0061630">
    <property type="term" value="F:ubiquitin protein ligase activity"/>
    <property type="evidence" value="ECO:0007669"/>
    <property type="project" value="UniProtKB-EC"/>
</dbReference>
<evidence type="ECO:0000313" key="8">
    <source>
        <dbReference type="Proteomes" id="UP000228380"/>
    </source>
</evidence>
<dbReference type="Proteomes" id="UP000228380">
    <property type="component" value="Chromosome 8"/>
</dbReference>
<name>A0A8B9AE13_PHODC</name>
<organism evidence="8 9">
    <name type="scientific">Phoenix dactylifera</name>
    <name type="common">Date palm</name>
    <dbReference type="NCBI Taxonomy" id="42345"/>
    <lineage>
        <taxon>Eukaryota</taxon>
        <taxon>Viridiplantae</taxon>
        <taxon>Streptophyta</taxon>
        <taxon>Embryophyta</taxon>
        <taxon>Tracheophyta</taxon>
        <taxon>Spermatophyta</taxon>
        <taxon>Magnoliopsida</taxon>
        <taxon>Liliopsida</taxon>
        <taxon>Arecaceae</taxon>
        <taxon>Coryphoideae</taxon>
        <taxon>Phoeniceae</taxon>
        <taxon>Phoenix</taxon>
    </lineage>
</organism>
<comment type="catalytic activity">
    <reaction evidence="1">
        <text>S-ubiquitinyl-[E2 ubiquitin-conjugating enzyme]-L-cysteine + [acceptor protein]-L-lysine = [E2 ubiquitin-conjugating enzyme]-L-cysteine + N(6)-ubiquitinyl-[acceptor protein]-L-lysine.</text>
        <dbReference type="EC" id="2.3.2.27"/>
    </reaction>
</comment>
<evidence type="ECO:0000256" key="2">
    <source>
        <dbReference type="ARBA" id="ARBA00012483"/>
    </source>
</evidence>
<reference evidence="9" key="2">
    <citation type="submission" date="2025-08" db="UniProtKB">
        <authorList>
            <consortium name="RefSeq"/>
        </authorList>
    </citation>
    <scope>IDENTIFICATION</scope>
    <source>
        <tissue evidence="9">Young leaves</tissue>
    </source>
</reference>
<sequence>MIQGTCLNSGPQEVADMGIQGCQGNSSNRCTAFNMHHPSFSNTYQNYSPVQNLRVGVYSHDTQIPAPPYWHPLDNLHTNYLYPLSDDQRSVFRFVGLMPSTSGLMYIPPIFEAVPGISYDPRNPPFDDAAELMETAQFNGFEDDLDQYSDMRRDIDDMSYEELMDLEENIGDVKSGLSEEL</sequence>
<keyword evidence="7" id="KW-0862">Zinc</keyword>
<dbReference type="EC" id="2.3.2.27" evidence="2"/>
<gene>
    <name evidence="9" type="primary">LOC103703384</name>
</gene>
<dbReference type="PANTHER" id="PTHR22937:SF65">
    <property type="entry name" value="E3 UBIQUITIN-PROTEIN LIGASE ARK2C"/>
    <property type="match status" value="1"/>
</dbReference>
<dbReference type="GeneID" id="103703384"/>
<dbReference type="KEGG" id="pda:103703384"/>
<keyword evidence="6" id="KW-0833">Ubl conjugation pathway</keyword>
<proteinExistence type="predicted"/>
<dbReference type="OrthoDB" id="8062037at2759"/>
<accession>A0A8B9AE13</accession>
<evidence type="ECO:0000256" key="3">
    <source>
        <dbReference type="ARBA" id="ARBA00022679"/>
    </source>
</evidence>
<keyword evidence="4" id="KW-0479">Metal-binding</keyword>
<dbReference type="InterPro" id="IPR045191">
    <property type="entry name" value="MBR1/2-like"/>
</dbReference>
<evidence type="ECO:0000256" key="1">
    <source>
        <dbReference type="ARBA" id="ARBA00000900"/>
    </source>
</evidence>